<keyword evidence="18" id="KW-0460">Magnesium</keyword>
<keyword evidence="16" id="KW-0479">Metal-binding</keyword>
<dbReference type="InterPro" id="IPR035895">
    <property type="entry name" value="HPr-like_sf"/>
</dbReference>
<proteinExistence type="inferred from homology"/>
<evidence type="ECO:0000256" key="11">
    <source>
        <dbReference type="ARBA" id="ARBA00022448"/>
    </source>
</evidence>
<keyword evidence="13" id="KW-0762">Sugar transport</keyword>
<feature type="domain" description="PTS EIIA type-4" evidence="21">
    <location>
        <begin position="2"/>
        <end position="134"/>
    </location>
</feature>
<evidence type="ECO:0000256" key="12">
    <source>
        <dbReference type="ARBA" id="ARBA00022490"/>
    </source>
</evidence>
<dbReference type="GO" id="GO:0008965">
    <property type="term" value="F:phosphoenolpyruvate-protein phosphotransferase activity"/>
    <property type="evidence" value="ECO:0007669"/>
    <property type="project" value="UniProtKB-EC"/>
</dbReference>
<evidence type="ECO:0000256" key="1">
    <source>
        <dbReference type="ARBA" id="ARBA00000683"/>
    </source>
</evidence>
<dbReference type="InterPro" id="IPR001020">
    <property type="entry name" value="PTS_HPr_His_P_site"/>
</dbReference>
<dbReference type="InterPro" id="IPR006318">
    <property type="entry name" value="PTS_EI-like"/>
</dbReference>
<organism evidence="23 24">
    <name type="scientific">Actinomycetospora chibensis</name>
    <dbReference type="NCBI Taxonomy" id="663606"/>
    <lineage>
        <taxon>Bacteria</taxon>
        <taxon>Bacillati</taxon>
        <taxon>Actinomycetota</taxon>
        <taxon>Actinomycetes</taxon>
        <taxon>Pseudonocardiales</taxon>
        <taxon>Pseudonocardiaceae</taxon>
        <taxon>Actinomycetospora</taxon>
    </lineage>
</organism>
<dbReference type="InterPro" id="IPR000121">
    <property type="entry name" value="PEP_util_C"/>
</dbReference>
<comment type="function">
    <text evidence="5">General (non sugar-specific) component of the phosphoenolpyruvate-dependent sugar phosphotransferase system (sugar PTS). This major carbohydrate active-transport system catalyzes the phosphorylation of incoming sugar substrates concomitantly with their translocation across the cell membrane. The phosphoryl group from phosphoenolpyruvate (PEP) is transferred to the phosphoryl carrier protein HPr by enzyme I. Phospho-HPr then transfers it to the PTS EIIA domain.</text>
</comment>
<dbReference type="Gene3D" id="1.10.274.10">
    <property type="entry name" value="PtsI, HPr-binding domain"/>
    <property type="match status" value="1"/>
</dbReference>
<dbReference type="SUPFAM" id="SSF51621">
    <property type="entry name" value="Phosphoenolpyruvate/pyruvate domain"/>
    <property type="match status" value="1"/>
</dbReference>
<dbReference type="SUPFAM" id="SSF55594">
    <property type="entry name" value="HPr-like"/>
    <property type="match status" value="1"/>
</dbReference>
<dbReference type="CDD" id="cd00367">
    <property type="entry name" value="PTS-HPr_like"/>
    <property type="match status" value="1"/>
</dbReference>
<dbReference type="InterPro" id="IPR023151">
    <property type="entry name" value="PEP_util_CS"/>
</dbReference>
<dbReference type="InterPro" id="IPR040442">
    <property type="entry name" value="Pyrv_kinase-like_dom_sf"/>
</dbReference>
<evidence type="ECO:0000256" key="7">
    <source>
        <dbReference type="ARBA" id="ARBA00007837"/>
    </source>
</evidence>
<dbReference type="NCBIfam" id="TIGR02364">
    <property type="entry name" value="dha_pts"/>
    <property type="match status" value="1"/>
</dbReference>
<keyword evidence="14 23" id="KW-0808">Transferase</keyword>
<sequence length="839" mass="85493">MTVGIVVVSHSRALAEAAVALAGEMLQDGRGPIEVAAGLDDGGFGTDAIAISEAVARADQGDGVVVLMDMGSAVLSAELALEMVDDDVRERVVLTPAPLVEGLVLASVSAAGGASAAAVAAEAGDALEAKAVHLGPADLGPSSTPLEPGTADTAPAGDEEVGSFTVAMPHGLHARPAAQLVRALHGLDAEVRLRNVTLDGPEVSAASLSKVATLGALHGHEVAVRARGGDAAEALRRILGLAGDGFGEAGPAPAPLAVELDVEEQRTEHRPVPASPGIGIGPVRVARRAAVTVPDARPGTPHEQRGRLDEARTRARDQLHGVRGTAAREIGEAEAAIFDAQVLLLDDPDLLADAGARIDGGADAARAWADALDDVEQGFAAAADEYLRARAADVRDVRDRVLRALGGREEQDTAPDGILVADDLSPADAAALDPARTPAVVLAGSSPTAHAAILLRARGVPAVVGVGAAPAARAGEATLLVVDGTTGEVVVDPDDATLAAFRDRAAAFDRRRDDARRRAHEPAVTRDGTTVLVGANLGSPEDARAAHGADLAGLVRTEFGFLDRREAPTVDEQEASYRAIAEAMDGRITLRTLDVGGDKPLDYLPVAPEANPFLGVRGIRLALARPRILADQLTAIVRVAHDHPLDVMFPMIAAVDELTAARRALDEAVEAVGRGRPAGLRVGIMVEVPAAALKAAAFAPHVDFFSIGTNDLTQYTLAAERGNDQLAALADALDPGVLALIAATVRGAGDDVLVAVCGELAGDEAAVPILIGLGVRELSVAPGAAATVKEAVRDVDLGSARDVAAAALTCPDAGAVRALLSTERTVGGRPGVPSVPWTG</sequence>
<evidence type="ECO:0000256" key="14">
    <source>
        <dbReference type="ARBA" id="ARBA00022679"/>
    </source>
</evidence>
<evidence type="ECO:0000259" key="21">
    <source>
        <dbReference type="PROSITE" id="PS51096"/>
    </source>
</evidence>
<dbReference type="Pfam" id="PF00381">
    <property type="entry name" value="PTS-HPr"/>
    <property type="match status" value="1"/>
</dbReference>
<evidence type="ECO:0000256" key="9">
    <source>
        <dbReference type="ARBA" id="ARBA00012232"/>
    </source>
</evidence>
<evidence type="ECO:0000256" key="16">
    <source>
        <dbReference type="ARBA" id="ARBA00022723"/>
    </source>
</evidence>
<feature type="domain" description="HPr" evidence="22">
    <location>
        <begin position="159"/>
        <end position="249"/>
    </location>
</feature>
<evidence type="ECO:0000256" key="8">
    <source>
        <dbReference type="ARBA" id="ARBA00012095"/>
    </source>
</evidence>
<dbReference type="Pfam" id="PF00391">
    <property type="entry name" value="PEP-utilizers"/>
    <property type="match status" value="1"/>
</dbReference>
<evidence type="ECO:0000256" key="4">
    <source>
        <dbReference type="ARBA" id="ARBA00002788"/>
    </source>
</evidence>
<name>A0ABV9REP2_9PSEU</name>
<dbReference type="Gene3D" id="3.20.20.60">
    <property type="entry name" value="Phosphoenolpyruvate-binding domains"/>
    <property type="match status" value="1"/>
</dbReference>
<dbReference type="EC" id="2.7.1.121" evidence="8"/>
<keyword evidence="11" id="KW-0813">Transport</keyword>
<evidence type="ECO:0000256" key="2">
    <source>
        <dbReference type="ARBA" id="ARBA00001113"/>
    </source>
</evidence>
<reference evidence="24" key="1">
    <citation type="journal article" date="2019" name="Int. J. Syst. Evol. Microbiol.">
        <title>The Global Catalogue of Microorganisms (GCM) 10K type strain sequencing project: providing services to taxonomists for standard genome sequencing and annotation.</title>
        <authorList>
            <consortium name="The Broad Institute Genomics Platform"/>
            <consortium name="The Broad Institute Genome Sequencing Center for Infectious Disease"/>
            <person name="Wu L."/>
            <person name="Ma J."/>
        </authorList>
    </citation>
    <scope>NUCLEOTIDE SEQUENCE [LARGE SCALE GENOMIC DNA]</scope>
    <source>
        <strain evidence="24">CCUG 50347</strain>
    </source>
</reference>
<evidence type="ECO:0000313" key="24">
    <source>
        <dbReference type="Proteomes" id="UP001595909"/>
    </source>
</evidence>
<dbReference type="PRINTS" id="PR01736">
    <property type="entry name" value="PHPHTRNFRASE"/>
</dbReference>
<comment type="subcellular location">
    <subcellularLocation>
        <location evidence="6">Cytoplasm</location>
    </subcellularLocation>
</comment>
<dbReference type="InterPro" id="IPR000032">
    <property type="entry name" value="HPr-like"/>
</dbReference>
<keyword evidence="15" id="KW-0598">Phosphotransferase system</keyword>
<comment type="function">
    <text evidence="4">Component of the dihydroxyacetone kinase complex, which is responsible for the phosphoenolpyruvate (PEP)-dependent phosphorylation of dihydroxyacetone. DhaM serves as the phosphoryl donor. Is phosphorylated by phosphoenolpyruvate in an EI- and HPr-dependent reaction, and a phosphorelay system on histidine residues finally leads to phosphoryl transfer to DhaL and dihydroxyacetone.</text>
</comment>
<dbReference type="PROSITE" id="PS51350">
    <property type="entry name" value="PTS_HPR_DOM"/>
    <property type="match status" value="1"/>
</dbReference>
<evidence type="ECO:0000256" key="13">
    <source>
        <dbReference type="ARBA" id="ARBA00022597"/>
    </source>
</evidence>
<dbReference type="EC" id="2.7.3.9" evidence="9"/>
<dbReference type="SUPFAM" id="SSF53062">
    <property type="entry name" value="PTS system fructose IIA component-like"/>
    <property type="match status" value="1"/>
</dbReference>
<dbReference type="PROSITE" id="PS51096">
    <property type="entry name" value="PTS_EIIA_TYPE_4"/>
    <property type="match status" value="1"/>
</dbReference>
<keyword evidence="12" id="KW-0963">Cytoplasm</keyword>
<evidence type="ECO:0000256" key="5">
    <source>
        <dbReference type="ARBA" id="ARBA00003681"/>
    </source>
</evidence>
<evidence type="ECO:0000313" key="23">
    <source>
        <dbReference type="EMBL" id="MFC4832661.1"/>
    </source>
</evidence>
<dbReference type="Pfam" id="PF02896">
    <property type="entry name" value="PEP-utilizers_C"/>
    <property type="match status" value="1"/>
</dbReference>
<dbReference type="InterPro" id="IPR015813">
    <property type="entry name" value="Pyrv/PenolPyrv_kinase-like_dom"/>
</dbReference>
<comment type="caution">
    <text evidence="23">The sequence shown here is derived from an EMBL/GenBank/DDBJ whole genome shotgun (WGS) entry which is preliminary data.</text>
</comment>
<evidence type="ECO:0000256" key="3">
    <source>
        <dbReference type="ARBA" id="ARBA00001946"/>
    </source>
</evidence>
<dbReference type="InterPro" id="IPR036662">
    <property type="entry name" value="PTS_EIIA_man-typ_sf"/>
</dbReference>
<dbReference type="InterPro" id="IPR036637">
    <property type="entry name" value="Phosphohistidine_dom_sf"/>
</dbReference>
<evidence type="ECO:0000256" key="6">
    <source>
        <dbReference type="ARBA" id="ARBA00004496"/>
    </source>
</evidence>
<dbReference type="Gene3D" id="3.30.1340.10">
    <property type="entry name" value="HPr-like"/>
    <property type="match status" value="1"/>
</dbReference>
<comment type="catalytic activity">
    <reaction evidence="1">
        <text>L-histidyl-[protein] + phosphoenolpyruvate = N(pros)-phospho-L-histidyl-[protein] + pyruvate</text>
        <dbReference type="Rhea" id="RHEA:23880"/>
        <dbReference type="Rhea" id="RHEA-COMP:9745"/>
        <dbReference type="Rhea" id="RHEA-COMP:9746"/>
        <dbReference type="ChEBI" id="CHEBI:15361"/>
        <dbReference type="ChEBI" id="CHEBI:29979"/>
        <dbReference type="ChEBI" id="CHEBI:58702"/>
        <dbReference type="ChEBI" id="CHEBI:64837"/>
        <dbReference type="EC" id="2.7.3.9"/>
    </reaction>
</comment>
<dbReference type="NCBIfam" id="TIGR01417">
    <property type="entry name" value="PTS_I_fam"/>
    <property type="match status" value="1"/>
</dbReference>
<dbReference type="PANTHER" id="PTHR46244">
    <property type="entry name" value="PHOSPHOENOLPYRUVATE-PROTEIN PHOSPHOTRANSFERASE"/>
    <property type="match status" value="1"/>
</dbReference>
<evidence type="ECO:0000256" key="17">
    <source>
        <dbReference type="ARBA" id="ARBA00022777"/>
    </source>
</evidence>
<comment type="catalytic activity">
    <reaction evidence="2">
        <text>dihydroxyacetone + phosphoenolpyruvate = dihydroxyacetone phosphate + pyruvate</text>
        <dbReference type="Rhea" id="RHEA:18381"/>
        <dbReference type="ChEBI" id="CHEBI:15361"/>
        <dbReference type="ChEBI" id="CHEBI:16016"/>
        <dbReference type="ChEBI" id="CHEBI:57642"/>
        <dbReference type="ChEBI" id="CHEBI:58702"/>
        <dbReference type="EC" id="2.7.1.121"/>
    </reaction>
</comment>
<dbReference type="InterPro" id="IPR012844">
    <property type="entry name" value="DhaM_N"/>
</dbReference>
<dbReference type="Gene3D" id="3.50.30.10">
    <property type="entry name" value="Phosphohistidine domain"/>
    <property type="match status" value="1"/>
</dbReference>
<dbReference type="Gene3D" id="3.40.50.510">
    <property type="entry name" value="Phosphotransferase system, mannose-type IIA component"/>
    <property type="match status" value="1"/>
</dbReference>
<dbReference type="PRINTS" id="PR00107">
    <property type="entry name" value="PHOSPHOCPHPR"/>
</dbReference>
<evidence type="ECO:0000256" key="10">
    <source>
        <dbReference type="ARBA" id="ARBA00020422"/>
    </source>
</evidence>
<dbReference type="InterPro" id="IPR036618">
    <property type="entry name" value="PtsI_HPr-bd_sf"/>
</dbReference>
<dbReference type="InterPro" id="IPR008731">
    <property type="entry name" value="PTS_EIN"/>
</dbReference>
<dbReference type="PROSITE" id="PS00742">
    <property type="entry name" value="PEP_ENZYMES_2"/>
    <property type="match status" value="1"/>
</dbReference>
<dbReference type="InterPro" id="IPR004701">
    <property type="entry name" value="PTS_EIIA_man-typ"/>
</dbReference>
<dbReference type="InterPro" id="IPR050499">
    <property type="entry name" value="PEP-utilizing_PTS_enzyme"/>
</dbReference>
<evidence type="ECO:0000256" key="15">
    <source>
        <dbReference type="ARBA" id="ARBA00022683"/>
    </source>
</evidence>
<dbReference type="Pfam" id="PF05524">
    <property type="entry name" value="PEP-utilisers_N"/>
    <property type="match status" value="1"/>
</dbReference>
<keyword evidence="24" id="KW-1185">Reference proteome</keyword>
<dbReference type="InterPro" id="IPR008279">
    <property type="entry name" value="PEP-util_enz_mobile_dom"/>
</dbReference>
<gene>
    <name evidence="23" type="primary">ptsP</name>
    <name evidence="23" type="ORF">ACFPEL_09590</name>
</gene>
<evidence type="ECO:0000256" key="18">
    <source>
        <dbReference type="ARBA" id="ARBA00022842"/>
    </source>
</evidence>
<evidence type="ECO:0000256" key="19">
    <source>
        <dbReference type="ARBA" id="ARBA00046577"/>
    </source>
</evidence>
<dbReference type="PANTHER" id="PTHR46244:SF6">
    <property type="entry name" value="PHOSPHOENOLPYRUVATE-PROTEIN PHOSPHOTRANSFERASE"/>
    <property type="match status" value="1"/>
</dbReference>
<comment type="cofactor">
    <cofactor evidence="3">
        <name>Mg(2+)</name>
        <dbReference type="ChEBI" id="CHEBI:18420"/>
    </cofactor>
</comment>
<evidence type="ECO:0000256" key="20">
    <source>
        <dbReference type="SAM" id="MobiDB-lite"/>
    </source>
</evidence>
<dbReference type="EMBL" id="JBHSIM010000020">
    <property type="protein sequence ID" value="MFC4832661.1"/>
    <property type="molecule type" value="Genomic_DNA"/>
</dbReference>
<comment type="similarity">
    <text evidence="7">Belongs to the PEP-utilizing enzyme family.</text>
</comment>
<dbReference type="Pfam" id="PF03610">
    <property type="entry name" value="EIIA-man"/>
    <property type="match status" value="1"/>
</dbReference>
<dbReference type="PROSITE" id="PS00369">
    <property type="entry name" value="PTS_HPR_HIS"/>
    <property type="match status" value="1"/>
</dbReference>
<dbReference type="NCBIfam" id="TIGR01003">
    <property type="entry name" value="PTS_HPr_family"/>
    <property type="match status" value="1"/>
</dbReference>
<protein>
    <recommendedName>
        <fullName evidence="10">Phosphocarrier protein HPr</fullName>
        <ecNumber evidence="8">2.7.1.121</ecNumber>
        <ecNumber evidence="9">2.7.3.9</ecNumber>
    </recommendedName>
</protein>
<dbReference type="SUPFAM" id="SSF52009">
    <property type="entry name" value="Phosphohistidine domain"/>
    <property type="match status" value="1"/>
</dbReference>
<feature type="region of interest" description="Disordered" evidence="20">
    <location>
        <begin position="135"/>
        <end position="155"/>
    </location>
</feature>
<dbReference type="RefSeq" id="WP_274191520.1">
    <property type="nucleotide sequence ID" value="NZ_BAABHN010000020.1"/>
</dbReference>
<dbReference type="Proteomes" id="UP001595909">
    <property type="component" value="Unassembled WGS sequence"/>
</dbReference>
<comment type="subunit">
    <text evidence="19">Homodimer. The dihydroxyacetone kinase complex is composed of a homodimer of DhaM, a homodimer of DhaK and the subunit DhaL.</text>
</comment>
<accession>A0ABV9REP2</accession>
<evidence type="ECO:0000259" key="22">
    <source>
        <dbReference type="PROSITE" id="PS51350"/>
    </source>
</evidence>
<dbReference type="SUPFAM" id="SSF47831">
    <property type="entry name" value="Enzyme I of the PEP:sugar phosphotransferase system HPr-binding (sub)domain"/>
    <property type="match status" value="1"/>
</dbReference>
<keyword evidence="17" id="KW-0418">Kinase</keyword>